<organism evidence="3 4">
    <name type="scientific">Plasmodium gallinaceum</name>
    <dbReference type="NCBI Taxonomy" id="5849"/>
    <lineage>
        <taxon>Eukaryota</taxon>
        <taxon>Sar</taxon>
        <taxon>Alveolata</taxon>
        <taxon>Apicomplexa</taxon>
        <taxon>Aconoidasida</taxon>
        <taxon>Haemosporida</taxon>
        <taxon>Plasmodiidae</taxon>
        <taxon>Plasmodium</taxon>
        <taxon>Plasmodium (Haemamoeba)</taxon>
    </lineage>
</organism>
<keyword evidence="4" id="KW-1185">Reference proteome</keyword>
<evidence type="ECO:0000313" key="3">
    <source>
        <dbReference type="EMBL" id="CRG95069.1"/>
    </source>
</evidence>
<feature type="non-terminal residue" evidence="3">
    <location>
        <position position="1410"/>
    </location>
</feature>
<dbReference type="OMA" id="MYISYYT"/>
<comment type="caution">
    <text evidence="3">The sequence shown here is derived from an EMBL/GenBank/DDBJ whole genome shotgun (WGS) entry which is preliminary data.</text>
</comment>
<gene>
    <name evidence="3" type="ORF">PGAL8A_00246800</name>
</gene>
<dbReference type="OrthoDB" id="372060at2759"/>
<reference evidence="3" key="1">
    <citation type="submission" date="2015-04" db="EMBL/GenBank/DDBJ databases">
        <authorList>
            <consortium name="Pathogen Informatics"/>
        </authorList>
    </citation>
    <scope>NUCLEOTIDE SEQUENCE [LARGE SCALE GENOMIC DNA]</scope>
    <source>
        <strain evidence="3">8A</strain>
    </source>
</reference>
<dbReference type="RefSeq" id="XP_028527882.1">
    <property type="nucleotide sequence ID" value="XM_028671207.1"/>
</dbReference>
<dbReference type="Proteomes" id="UP000220797">
    <property type="component" value="Unassembled WGS sequence"/>
</dbReference>
<sequence length="1410" mass="169960">MNLNEQKKNKIKENNNDKLFFKLYEYVNKINTFCSNDLNTKKVENKIKYTNKNRKSNKNRNETDNTELEIGNKIVKTNINTIIKNKKKQLNKIKYENESNIFVDNESDNKNNTSDEDESSSHIFLYNESYENESDNENEDENEKKNINENESSICINNQLKNKQEKNKYVNMEECDYDQIEKFSIDKNKKINSNNSNNNIHTLRILKNTNDEMREENNLSEDDFYKNKDKKEKKENNLNKNIDIYKEIENYYFIYKLNRKIEEYKSLNEIKILKEERTLRLSEIINKIEKILSYYKEIKNELHMLVKNKQFIYKTFYFIFLHYYYDYTEVKLMKMNKNKIERYLKYYTNVENFEIILNNIEKNEYAYFINIYNDSINDEDSDSLDKMCKSEIIKNNEDKFEEEVTEDEDEDEDDDELETEDDKTDNEEYDDIEGEENFEYSDEEELECVVNENMSNTDVEIPTHFDKYKGFMQNENIKEKNKKKFAKYEIFRNDLPINTSFLDNFIEKVAKNSQENYINNMDEIILKKELYPSLLRKKKKKKKKKTKKLNRKNEIYYMLQFSEKAIKFFNKNSNYFNSKSKVAKYQSIIKRILNYIKNLFRDVLNNTDLNIPNNKGNNIHMHSNIYGIHMKNEITDSSCNDKLKNDCDKNKNINKNISVNNNDISGKKNELIDNNKNSMNESDININSNQICNFENILNKNTNEAFNKTPSNDIYDSTITNKNIISEYNSFKDNKKNEETNNFSNIDNLIKNKILLLTNDESEINKIYNNINIIYFNKYIDEFEYYKKYKIKCKCMRNILNFIYKKSLIDENSIYIDEYSSLENVYVSTRLKILNNNIFKNFHYFSNKDICKYIKNICLLAIYISKLELDLFFYIFNNKFNSSINIILNNIGVSIYDNINENIYELNNIQIIRKIIQIIYVDIIETYNDNVYRIICDYLKKICETLKERLLYIIEMYISYYTKNISKNIPYICFQPIKKKFTNIINDFLYEEYFYIHNNEQKINEYKKDAHHTSTKKINSITCVHKSTYYNDNLLNEEKRCDNIKNDKYTENNSKNINTENVTCNLDYSSDSIESENNHEEHEFNINILNENNVYRKFSFYDFQFNKDTKFSLRGVDMNIIGTIIILKTISFIIEEKTFIDLFKECLDNTFTSLYYMYKHYIKEYNDLFNGSLFLIKNLSFLLYLFYKITKDKEFLNLYLDKELTQNLLFQDKEKTNYNDKISIENENSILYFIKKVYNVPLNSEIQNKILTLFNESIYNFTITTISNVCSPLIKILSGEYKDKFLEKEENIKKVVHKFINGKKDKEDENFNYIDDNFTFLDKIDFKILEKYAGEILYENREKIDSKNISEIKNSLQLFRQKIYFIFPKIYFYVKLFICSNTDKYNENNFFYCLFNYILGVLKYKIIYLL</sequence>
<protein>
    <submittedName>
        <fullName evidence="3">Uncharacterized protein</fullName>
    </submittedName>
</protein>
<keyword evidence="1" id="KW-0175">Coiled coil</keyword>
<proteinExistence type="predicted"/>
<feature type="compositionally biased region" description="Acidic residues" evidence="2">
    <location>
        <begin position="399"/>
        <end position="434"/>
    </location>
</feature>
<accession>A0A1J1GRI0</accession>
<feature type="coiled-coil region" evidence="1">
    <location>
        <begin position="203"/>
        <end position="248"/>
    </location>
</feature>
<dbReference type="EMBL" id="CVMV01000032">
    <property type="protein sequence ID" value="CRG95069.1"/>
    <property type="molecule type" value="Genomic_DNA"/>
</dbReference>
<evidence type="ECO:0000256" key="1">
    <source>
        <dbReference type="SAM" id="Coils"/>
    </source>
</evidence>
<feature type="compositionally biased region" description="Acidic residues" evidence="2">
    <location>
        <begin position="130"/>
        <end position="141"/>
    </location>
</feature>
<evidence type="ECO:0000256" key="2">
    <source>
        <dbReference type="SAM" id="MobiDB-lite"/>
    </source>
</evidence>
<dbReference type="VEuPathDB" id="PlasmoDB:PGAL8A_00246800"/>
<feature type="region of interest" description="Disordered" evidence="2">
    <location>
        <begin position="130"/>
        <end position="150"/>
    </location>
</feature>
<feature type="region of interest" description="Disordered" evidence="2">
    <location>
        <begin position="398"/>
        <end position="434"/>
    </location>
</feature>
<dbReference type="GeneID" id="39730996"/>
<evidence type="ECO:0000313" key="4">
    <source>
        <dbReference type="Proteomes" id="UP000220797"/>
    </source>
</evidence>
<name>A0A1J1GRI0_PLAGA</name>